<dbReference type="InterPro" id="IPR011991">
    <property type="entry name" value="ArsR-like_HTH"/>
</dbReference>
<dbReference type="PROSITE" id="PS50956">
    <property type="entry name" value="HTH_ASNC_2"/>
    <property type="match status" value="1"/>
</dbReference>
<keyword evidence="3" id="KW-0804">Transcription</keyword>
<dbReference type="EMBL" id="JBELQC010000003">
    <property type="protein sequence ID" value="MFL9842257.1"/>
    <property type="molecule type" value="Genomic_DNA"/>
</dbReference>
<dbReference type="InterPro" id="IPR036388">
    <property type="entry name" value="WH-like_DNA-bd_sf"/>
</dbReference>
<dbReference type="PANTHER" id="PTHR30154:SF17">
    <property type="entry name" value="DNA-BINDING TRANSCRIPTIONAL ACTIVATOR DECR"/>
    <property type="match status" value="1"/>
</dbReference>
<dbReference type="SUPFAM" id="SSF54909">
    <property type="entry name" value="Dimeric alpha+beta barrel"/>
    <property type="match status" value="1"/>
</dbReference>
<evidence type="ECO:0000259" key="4">
    <source>
        <dbReference type="PROSITE" id="PS50956"/>
    </source>
</evidence>
<comment type="caution">
    <text evidence="5">The sequence shown here is derived from an EMBL/GenBank/DDBJ whole genome shotgun (WGS) entry which is preliminary data.</text>
</comment>
<dbReference type="InterPro" id="IPR019887">
    <property type="entry name" value="Tscrpt_reg_AsnC/Lrp_C"/>
</dbReference>
<keyword evidence="2" id="KW-0238">DNA-binding</keyword>
<dbReference type="SMART" id="SM00344">
    <property type="entry name" value="HTH_ASNC"/>
    <property type="match status" value="1"/>
</dbReference>
<gene>
    <name evidence="5" type="ORF">ABS767_14905</name>
</gene>
<dbReference type="PRINTS" id="PR00033">
    <property type="entry name" value="HTHASNC"/>
</dbReference>
<dbReference type="InterPro" id="IPR011008">
    <property type="entry name" value="Dimeric_a/b-barrel"/>
</dbReference>
<dbReference type="SUPFAM" id="SSF46785">
    <property type="entry name" value="Winged helix' DNA-binding domain"/>
    <property type="match status" value="1"/>
</dbReference>
<sequence>MPDPLDAYDRKILRALQQDAAQSTAAIAEEVGLSASPCWRRIDRLEREGYIKGRVALLDRRKIGLNAQVFALVKLNAHGRANLDEFSASIHELPEVLECYVLMGTVDFMLRVVAADIEAYERFFFEKLSRLPGVQEINSTVALSEIKSTTALPV</sequence>
<dbReference type="PROSITE" id="PS00519">
    <property type="entry name" value="HTH_ASNC_1"/>
    <property type="match status" value="1"/>
</dbReference>
<dbReference type="PANTHER" id="PTHR30154">
    <property type="entry name" value="LEUCINE-RESPONSIVE REGULATORY PROTEIN"/>
    <property type="match status" value="1"/>
</dbReference>
<dbReference type="Pfam" id="PF01037">
    <property type="entry name" value="AsnC_trans_reg"/>
    <property type="match status" value="1"/>
</dbReference>
<dbReference type="Pfam" id="PF13412">
    <property type="entry name" value="HTH_24"/>
    <property type="match status" value="1"/>
</dbReference>
<accession>A0ABW8YS42</accession>
<dbReference type="InterPro" id="IPR036390">
    <property type="entry name" value="WH_DNA-bd_sf"/>
</dbReference>
<dbReference type="InterPro" id="IPR000485">
    <property type="entry name" value="AsnC-type_HTH_dom"/>
</dbReference>
<evidence type="ECO:0000313" key="5">
    <source>
        <dbReference type="EMBL" id="MFL9842257.1"/>
    </source>
</evidence>
<evidence type="ECO:0000313" key="6">
    <source>
        <dbReference type="Proteomes" id="UP001629244"/>
    </source>
</evidence>
<feature type="domain" description="HTH asnC-type" evidence="4">
    <location>
        <begin position="5"/>
        <end position="66"/>
    </location>
</feature>
<evidence type="ECO:0000256" key="3">
    <source>
        <dbReference type="ARBA" id="ARBA00023163"/>
    </source>
</evidence>
<protein>
    <submittedName>
        <fullName evidence="5">Lrp/AsnC family transcriptional regulator</fullName>
    </submittedName>
</protein>
<evidence type="ECO:0000256" key="1">
    <source>
        <dbReference type="ARBA" id="ARBA00023015"/>
    </source>
</evidence>
<dbReference type="CDD" id="cd00090">
    <property type="entry name" value="HTH_ARSR"/>
    <property type="match status" value="1"/>
</dbReference>
<dbReference type="InterPro" id="IPR019888">
    <property type="entry name" value="Tscrpt_reg_AsnC-like"/>
</dbReference>
<dbReference type="Proteomes" id="UP001629244">
    <property type="component" value="Unassembled WGS sequence"/>
</dbReference>
<keyword evidence="1" id="KW-0805">Transcription regulation</keyword>
<dbReference type="RefSeq" id="WP_408079760.1">
    <property type="nucleotide sequence ID" value="NZ_JBELQC010000003.1"/>
</dbReference>
<evidence type="ECO:0000256" key="2">
    <source>
        <dbReference type="ARBA" id="ARBA00023125"/>
    </source>
</evidence>
<dbReference type="InterPro" id="IPR019885">
    <property type="entry name" value="Tscrpt_reg_HTH_AsnC-type_CS"/>
</dbReference>
<name>A0ABW8YS42_9SPHN</name>
<reference evidence="5 6" key="1">
    <citation type="submission" date="2024-06" db="EMBL/GenBank/DDBJ databases">
        <authorList>
            <person name="Kaempfer P."/>
            <person name="Viver T."/>
        </authorList>
    </citation>
    <scope>NUCLEOTIDE SEQUENCE [LARGE SCALE GENOMIC DNA]</scope>
    <source>
        <strain evidence="5 6">ST-64</strain>
    </source>
</reference>
<dbReference type="Gene3D" id="1.10.10.10">
    <property type="entry name" value="Winged helix-like DNA-binding domain superfamily/Winged helix DNA-binding domain"/>
    <property type="match status" value="1"/>
</dbReference>
<proteinExistence type="predicted"/>
<organism evidence="5 6">
    <name type="scientific">Sphingomonas plantiphila</name>
    <dbReference type="NCBI Taxonomy" id="3163295"/>
    <lineage>
        <taxon>Bacteria</taxon>
        <taxon>Pseudomonadati</taxon>
        <taxon>Pseudomonadota</taxon>
        <taxon>Alphaproteobacteria</taxon>
        <taxon>Sphingomonadales</taxon>
        <taxon>Sphingomonadaceae</taxon>
        <taxon>Sphingomonas</taxon>
    </lineage>
</organism>
<dbReference type="Gene3D" id="3.30.70.920">
    <property type="match status" value="1"/>
</dbReference>
<keyword evidence="6" id="KW-1185">Reference proteome</keyword>